<dbReference type="KEGG" id="nga:Ngar_c32890"/>
<dbReference type="BioCyc" id="CNIT1237085:G1324-3289-MONOMER"/>
<dbReference type="PANTHER" id="PTHR43165:SF1">
    <property type="entry name" value="PHOSPHODIESTERASE MJ0936"/>
    <property type="match status" value="1"/>
</dbReference>
<keyword evidence="4" id="KW-1185">Reference proteome</keyword>
<dbReference type="InParanoid" id="K0INY9"/>
<comment type="cofactor">
    <cofactor evidence="1">
        <name>a divalent metal cation</name>
        <dbReference type="ChEBI" id="CHEBI:60240"/>
    </cofactor>
</comment>
<evidence type="ECO:0000313" key="3">
    <source>
        <dbReference type="EMBL" id="AFU60204.1"/>
    </source>
</evidence>
<dbReference type="Pfam" id="PF12850">
    <property type="entry name" value="Metallophos_2"/>
    <property type="match status" value="1"/>
</dbReference>
<dbReference type="GeneID" id="13797099"/>
<dbReference type="InterPro" id="IPR053193">
    <property type="entry name" value="MetalloPDE_YfcE-like"/>
</dbReference>
<dbReference type="PANTHER" id="PTHR43165">
    <property type="entry name" value="METALLOPHOSPHOESTERASE"/>
    <property type="match status" value="1"/>
</dbReference>
<dbReference type="InterPro" id="IPR000979">
    <property type="entry name" value="Phosphodiesterase_MJ0936/Vps29"/>
</dbReference>
<keyword evidence="1" id="KW-0479">Metal-binding</keyword>
<organism evidence="3 4">
    <name type="scientific">Nitrososphaera gargensis (strain Ga9.2)</name>
    <dbReference type="NCBI Taxonomy" id="1237085"/>
    <lineage>
        <taxon>Archaea</taxon>
        <taxon>Nitrososphaerota</taxon>
        <taxon>Nitrososphaeria</taxon>
        <taxon>Nitrososphaerales</taxon>
        <taxon>Nitrososphaeraceae</taxon>
        <taxon>Nitrososphaera</taxon>
    </lineage>
</organism>
<dbReference type="STRING" id="1237085.Ngar_c32890"/>
<dbReference type="AlphaFoldDB" id="K0INY9"/>
<dbReference type="InterPro" id="IPR029052">
    <property type="entry name" value="Metallo-depent_PP-like"/>
</dbReference>
<dbReference type="HOGENOM" id="CLU_063749_4_0_2"/>
<accession>K0INY9</accession>
<sequence>MKIGLISDTHDNIRNIEIATEIFAERKVDLIIHAGDITTPEAVEAFSDSIRVIGVLGNNDVDIKGLTNAFQKIKGELRGDFCEIEQDGLLIAVYHGTEFKRRESIIQSGKYDVVVYGHTHKTENNIVGNKTMVINPGTANGWFFGYRATAAILDTITKECEFVDL</sequence>
<evidence type="ECO:0000313" key="4">
    <source>
        <dbReference type="Proteomes" id="UP000008037"/>
    </source>
</evidence>
<dbReference type="Gene3D" id="3.60.21.10">
    <property type="match status" value="1"/>
</dbReference>
<dbReference type="GO" id="GO:0016787">
    <property type="term" value="F:hydrolase activity"/>
    <property type="evidence" value="ECO:0007669"/>
    <property type="project" value="UniProtKB-UniRule"/>
</dbReference>
<feature type="domain" description="Calcineurin-like phosphoesterase" evidence="2">
    <location>
        <begin position="1"/>
        <end position="156"/>
    </location>
</feature>
<dbReference type="EMBL" id="CP002408">
    <property type="protein sequence ID" value="AFU60204.1"/>
    <property type="molecule type" value="Genomic_DNA"/>
</dbReference>
<dbReference type="NCBIfam" id="TIGR00040">
    <property type="entry name" value="yfcE"/>
    <property type="match status" value="1"/>
</dbReference>
<evidence type="ECO:0000256" key="1">
    <source>
        <dbReference type="RuleBase" id="RU362039"/>
    </source>
</evidence>
<evidence type="ECO:0000259" key="2">
    <source>
        <dbReference type="Pfam" id="PF12850"/>
    </source>
</evidence>
<proteinExistence type="inferred from homology"/>
<dbReference type="CDD" id="cd00841">
    <property type="entry name" value="MPP_YfcE"/>
    <property type="match status" value="1"/>
</dbReference>
<dbReference type="OrthoDB" id="9959at2157"/>
<reference evidence="3 4" key="1">
    <citation type="journal article" date="2012" name="Environ. Microbiol.">
        <title>The genome of the ammonia-oxidizing Candidatus Nitrososphaera gargensis: insights into metabolic versatility and environmental adaptations.</title>
        <authorList>
            <person name="Spang A."/>
            <person name="Poehlein A."/>
            <person name="Offre P."/>
            <person name="Zumbragel S."/>
            <person name="Haider S."/>
            <person name="Rychlik N."/>
            <person name="Nowka B."/>
            <person name="Schmeisser C."/>
            <person name="Lebedeva E.V."/>
            <person name="Rattei T."/>
            <person name="Bohm C."/>
            <person name="Schmid M."/>
            <person name="Galushko A."/>
            <person name="Hatzenpichler R."/>
            <person name="Weinmaier T."/>
            <person name="Daniel R."/>
            <person name="Schleper C."/>
            <person name="Spieck E."/>
            <person name="Streit W."/>
            <person name="Wagner M."/>
        </authorList>
    </citation>
    <scope>NUCLEOTIDE SEQUENCE [LARGE SCALE GENOMIC DNA]</scope>
    <source>
        <strain evidence="4">Ga9.2</strain>
    </source>
</reference>
<dbReference type="EC" id="3.1.4.-" evidence="1"/>
<gene>
    <name evidence="3" type="ordered locus">Ngar_c32890</name>
</gene>
<dbReference type="Proteomes" id="UP000008037">
    <property type="component" value="Chromosome"/>
</dbReference>
<dbReference type="GO" id="GO:0046872">
    <property type="term" value="F:metal ion binding"/>
    <property type="evidence" value="ECO:0007669"/>
    <property type="project" value="UniProtKB-KW"/>
</dbReference>
<dbReference type="InterPro" id="IPR024654">
    <property type="entry name" value="Calcineurin-like_PHP_lpxH"/>
</dbReference>
<dbReference type="RefSeq" id="WP_015020737.1">
    <property type="nucleotide sequence ID" value="NC_018719.1"/>
</dbReference>
<name>K0INY9_NITGG</name>
<dbReference type="SUPFAM" id="SSF56300">
    <property type="entry name" value="Metallo-dependent phosphatases"/>
    <property type="match status" value="1"/>
</dbReference>
<protein>
    <recommendedName>
        <fullName evidence="1">Phosphoesterase</fullName>
        <ecNumber evidence="1">3.1.4.-</ecNumber>
    </recommendedName>
</protein>
<comment type="similarity">
    <text evidence="1">Belongs to the metallophosphoesterase superfamily. YfcE family.</text>
</comment>
<dbReference type="InterPro" id="IPR041802">
    <property type="entry name" value="MPP_YfcE"/>
</dbReference>